<evidence type="ECO:0000313" key="5">
    <source>
        <dbReference type="Proteomes" id="UP000191285"/>
    </source>
</evidence>
<feature type="region of interest" description="Disordered" evidence="2">
    <location>
        <begin position="152"/>
        <end position="198"/>
    </location>
</feature>
<dbReference type="PANTHER" id="PTHR28242">
    <property type="entry name" value="PHOSPHORELAY INTERMEDIATE PROTEIN YPD1"/>
    <property type="match status" value="1"/>
</dbReference>
<dbReference type="InterPro" id="IPR036641">
    <property type="entry name" value="HPT_dom_sf"/>
</dbReference>
<dbReference type="Pfam" id="PF01627">
    <property type="entry name" value="Hpt"/>
    <property type="match status" value="1"/>
</dbReference>
<feature type="region of interest" description="Disordered" evidence="2">
    <location>
        <begin position="1"/>
        <end position="22"/>
    </location>
</feature>
<keyword evidence="5" id="KW-1185">Reference proteome</keyword>
<dbReference type="OrthoDB" id="1673781at2759"/>
<dbReference type="SUPFAM" id="SSF47226">
    <property type="entry name" value="Histidine-containing phosphotransfer domain, HPT domain"/>
    <property type="match status" value="1"/>
</dbReference>
<keyword evidence="1" id="KW-0597">Phosphoprotein</keyword>
<accession>A0A1V6TAR5</accession>
<organism evidence="4 5">
    <name type="scientific">Penicillium steckii</name>
    <dbReference type="NCBI Taxonomy" id="303698"/>
    <lineage>
        <taxon>Eukaryota</taxon>
        <taxon>Fungi</taxon>
        <taxon>Dikarya</taxon>
        <taxon>Ascomycota</taxon>
        <taxon>Pezizomycotina</taxon>
        <taxon>Eurotiomycetes</taxon>
        <taxon>Eurotiomycetidae</taxon>
        <taxon>Eurotiales</taxon>
        <taxon>Aspergillaceae</taxon>
        <taxon>Penicillium</taxon>
    </lineage>
</organism>
<dbReference type="Proteomes" id="UP000191285">
    <property type="component" value="Unassembled WGS sequence"/>
</dbReference>
<dbReference type="GO" id="GO:0043424">
    <property type="term" value="F:protein histidine kinase binding"/>
    <property type="evidence" value="ECO:0007669"/>
    <property type="project" value="InterPro"/>
</dbReference>
<evidence type="ECO:0000256" key="1">
    <source>
        <dbReference type="PROSITE-ProRule" id="PRU00110"/>
    </source>
</evidence>
<dbReference type="EMBL" id="MLKD01000009">
    <property type="protein sequence ID" value="OQE23241.1"/>
    <property type="molecule type" value="Genomic_DNA"/>
</dbReference>
<gene>
    <name evidence="4" type="ORF">PENSTE_c009G06154</name>
</gene>
<evidence type="ECO:0000256" key="2">
    <source>
        <dbReference type="SAM" id="MobiDB-lite"/>
    </source>
</evidence>
<dbReference type="GO" id="GO:0005737">
    <property type="term" value="C:cytoplasm"/>
    <property type="evidence" value="ECO:0007669"/>
    <property type="project" value="TreeGrafter"/>
</dbReference>
<dbReference type="InterPro" id="IPR008207">
    <property type="entry name" value="Sig_transdc_His_kin_Hpt_dom"/>
</dbReference>
<comment type="caution">
    <text evidence="4">The sequence shown here is derived from an EMBL/GenBank/DDBJ whole genome shotgun (WGS) entry which is preliminary data.</text>
</comment>
<dbReference type="CDD" id="cd00088">
    <property type="entry name" value="HPT"/>
    <property type="match status" value="1"/>
</dbReference>
<dbReference type="GO" id="GO:0005634">
    <property type="term" value="C:nucleus"/>
    <property type="evidence" value="ECO:0007669"/>
    <property type="project" value="TreeGrafter"/>
</dbReference>
<dbReference type="PROSITE" id="PS50894">
    <property type="entry name" value="HPT"/>
    <property type="match status" value="1"/>
</dbReference>
<dbReference type="PANTHER" id="PTHR28242:SF52">
    <property type="entry name" value="PHOSPHORELAY INTERMEDIATE PROTEIN YPD1"/>
    <property type="match status" value="1"/>
</dbReference>
<feature type="modified residue" description="Phosphohistidine" evidence="1">
    <location>
        <position position="81"/>
    </location>
</feature>
<dbReference type="AlphaFoldDB" id="A0A1V6TAR5"/>
<evidence type="ECO:0000313" key="4">
    <source>
        <dbReference type="EMBL" id="OQE23241.1"/>
    </source>
</evidence>
<dbReference type="FunFam" id="1.20.120.160:FF:000007">
    <property type="entry name" value="Multistep phosphorelay regulator 1"/>
    <property type="match status" value="1"/>
</dbReference>
<dbReference type="GO" id="GO:0000160">
    <property type="term" value="P:phosphorelay signal transduction system"/>
    <property type="evidence" value="ECO:0007669"/>
    <property type="project" value="InterPro"/>
</dbReference>
<name>A0A1V6TAR5_9EURO</name>
<evidence type="ECO:0000259" key="3">
    <source>
        <dbReference type="PROSITE" id="PS50894"/>
    </source>
</evidence>
<sequence>MAPTDSKKVEEPKAGPPKLSDVKELIDESTFEQILEMDDDDDRDFSKGIVYGFFDQAQTTFDKIEKAIADKKLEELSQLGHFLKGSSATLGLTNVKDACEKIQHFGAGKDEAGTVDEPDESVSLKNIDNTLKEVKVEYAKVEKFLRRFYGEEIKDEPEPEAKEEKKEEKKGEEKKEEKKDVEKKEEKKEEPSKEESKK</sequence>
<protein>
    <recommendedName>
        <fullName evidence="3">HPt domain-containing protein</fullName>
    </recommendedName>
</protein>
<dbReference type="InterPro" id="IPR045871">
    <property type="entry name" value="AHP1-5/YPD1"/>
</dbReference>
<dbReference type="SMART" id="SM00073">
    <property type="entry name" value="HPT"/>
    <property type="match status" value="1"/>
</dbReference>
<dbReference type="GO" id="GO:0009927">
    <property type="term" value="F:histidine phosphotransfer kinase activity"/>
    <property type="evidence" value="ECO:0007669"/>
    <property type="project" value="InterPro"/>
</dbReference>
<feature type="compositionally biased region" description="Basic and acidic residues" evidence="2">
    <location>
        <begin position="1"/>
        <end position="13"/>
    </location>
</feature>
<proteinExistence type="predicted"/>
<feature type="domain" description="HPt" evidence="3">
    <location>
        <begin position="42"/>
        <end position="148"/>
    </location>
</feature>
<dbReference type="Gene3D" id="1.20.120.160">
    <property type="entry name" value="HPT domain"/>
    <property type="match status" value="1"/>
</dbReference>
<dbReference type="STRING" id="303698.A0A1V6TAR5"/>
<reference evidence="5" key="1">
    <citation type="journal article" date="2017" name="Nat. Microbiol.">
        <title>Global analysis of biosynthetic gene clusters reveals vast potential of secondary metabolite production in Penicillium species.</title>
        <authorList>
            <person name="Nielsen J.C."/>
            <person name="Grijseels S."/>
            <person name="Prigent S."/>
            <person name="Ji B."/>
            <person name="Dainat J."/>
            <person name="Nielsen K.F."/>
            <person name="Frisvad J.C."/>
            <person name="Workman M."/>
            <person name="Nielsen J."/>
        </authorList>
    </citation>
    <scope>NUCLEOTIDE SEQUENCE [LARGE SCALE GENOMIC DNA]</scope>
    <source>
        <strain evidence="5">IBT 24891</strain>
    </source>
</reference>
<feature type="compositionally biased region" description="Basic and acidic residues" evidence="2">
    <location>
        <begin position="159"/>
        <end position="198"/>
    </location>
</feature>